<feature type="region of interest" description="Disordered" evidence="3">
    <location>
        <begin position="138"/>
        <end position="199"/>
    </location>
</feature>
<gene>
    <name evidence="5" type="ORF">BP5796_02781</name>
</gene>
<dbReference type="InterPro" id="IPR036864">
    <property type="entry name" value="Zn2-C6_fun-type_DNA-bd_sf"/>
</dbReference>
<feature type="compositionally biased region" description="Basic and acidic residues" evidence="3">
    <location>
        <begin position="295"/>
        <end position="304"/>
    </location>
</feature>
<feature type="compositionally biased region" description="Low complexity" evidence="3">
    <location>
        <begin position="1"/>
        <end position="21"/>
    </location>
</feature>
<evidence type="ECO:0000256" key="2">
    <source>
        <dbReference type="ARBA" id="ARBA00023242"/>
    </source>
</evidence>
<keyword evidence="2" id="KW-0539">Nucleus</keyword>
<dbReference type="SMART" id="SM00066">
    <property type="entry name" value="GAL4"/>
    <property type="match status" value="1"/>
</dbReference>
<feature type="compositionally biased region" description="Pro residues" evidence="3">
    <location>
        <begin position="312"/>
        <end position="322"/>
    </location>
</feature>
<dbReference type="GO" id="GO:0005634">
    <property type="term" value="C:nucleus"/>
    <property type="evidence" value="ECO:0007669"/>
    <property type="project" value="TreeGrafter"/>
</dbReference>
<dbReference type="InterPro" id="IPR052780">
    <property type="entry name" value="AAA_Catabolism_Regulators"/>
</dbReference>
<evidence type="ECO:0000313" key="6">
    <source>
        <dbReference type="Proteomes" id="UP000256328"/>
    </source>
</evidence>
<evidence type="ECO:0000256" key="1">
    <source>
        <dbReference type="ARBA" id="ARBA00022723"/>
    </source>
</evidence>
<dbReference type="InterPro" id="IPR001138">
    <property type="entry name" value="Zn2Cys6_DnaBD"/>
</dbReference>
<dbReference type="GO" id="GO:0000981">
    <property type="term" value="F:DNA-binding transcription factor activity, RNA polymerase II-specific"/>
    <property type="evidence" value="ECO:0007669"/>
    <property type="project" value="InterPro"/>
</dbReference>
<dbReference type="GO" id="GO:0008270">
    <property type="term" value="F:zinc ion binding"/>
    <property type="evidence" value="ECO:0007669"/>
    <property type="project" value="InterPro"/>
</dbReference>
<proteinExistence type="predicted"/>
<dbReference type="PANTHER" id="PTHR31644:SF1">
    <property type="entry name" value="ZN(II)2CYS6 TRANSCRIPTION FACTOR (EUROFUNG)"/>
    <property type="match status" value="1"/>
</dbReference>
<comment type="caution">
    <text evidence="5">The sequence shown here is derived from an EMBL/GenBank/DDBJ whole genome shotgun (WGS) entry which is preliminary data.</text>
</comment>
<dbReference type="PANTHER" id="PTHR31644">
    <property type="entry name" value="TRANSCRIPTIONAL ACTIVATOR ARO80-RELATED"/>
    <property type="match status" value="1"/>
</dbReference>
<dbReference type="GO" id="GO:0006351">
    <property type="term" value="P:DNA-templated transcription"/>
    <property type="evidence" value="ECO:0007669"/>
    <property type="project" value="InterPro"/>
</dbReference>
<feature type="region of interest" description="Disordered" evidence="3">
    <location>
        <begin position="295"/>
        <end position="330"/>
    </location>
</feature>
<dbReference type="CDD" id="cd12148">
    <property type="entry name" value="fungal_TF_MHR"/>
    <property type="match status" value="1"/>
</dbReference>
<feature type="region of interest" description="Disordered" evidence="3">
    <location>
        <begin position="1"/>
        <end position="93"/>
    </location>
</feature>
<dbReference type="SUPFAM" id="SSF57701">
    <property type="entry name" value="Zn2/Cys6 DNA-binding domain"/>
    <property type="match status" value="1"/>
</dbReference>
<feature type="region of interest" description="Disordered" evidence="3">
    <location>
        <begin position="241"/>
        <end position="268"/>
    </location>
</feature>
<organism evidence="5 6">
    <name type="scientific">Coleophoma crateriformis</name>
    <dbReference type="NCBI Taxonomy" id="565419"/>
    <lineage>
        <taxon>Eukaryota</taxon>
        <taxon>Fungi</taxon>
        <taxon>Dikarya</taxon>
        <taxon>Ascomycota</taxon>
        <taxon>Pezizomycotina</taxon>
        <taxon>Leotiomycetes</taxon>
        <taxon>Helotiales</taxon>
        <taxon>Dermateaceae</taxon>
        <taxon>Coleophoma</taxon>
    </lineage>
</organism>
<dbReference type="Pfam" id="PF00172">
    <property type="entry name" value="Zn_clus"/>
    <property type="match status" value="1"/>
</dbReference>
<dbReference type="GO" id="GO:0003677">
    <property type="term" value="F:DNA binding"/>
    <property type="evidence" value="ECO:0007669"/>
    <property type="project" value="InterPro"/>
</dbReference>
<dbReference type="SMART" id="SM00906">
    <property type="entry name" value="Fungal_trans"/>
    <property type="match status" value="1"/>
</dbReference>
<dbReference type="EMBL" id="PDLN01000003">
    <property type="protein sequence ID" value="RDW91616.1"/>
    <property type="molecule type" value="Genomic_DNA"/>
</dbReference>
<evidence type="ECO:0000256" key="3">
    <source>
        <dbReference type="SAM" id="MobiDB-lite"/>
    </source>
</evidence>
<keyword evidence="6" id="KW-1185">Reference proteome</keyword>
<name>A0A3D8SZ91_9HELO</name>
<dbReference type="PROSITE" id="PS00463">
    <property type="entry name" value="ZN2_CY6_FUNGAL_1"/>
    <property type="match status" value="1"/>
</dbReference>
<dbReference type="Pfam" id="PF04082">
    <property type="entry name" value="Fungal_trans"/>
    <property type="match status" value="1"/>
</dbReference>
<keyword evidence="1" id="KW-0479">Metal-binding</keyword>
<dbReference type="PROSITE" id="PS50048">
    <property type="entry name" value="ZN2_CY6_FUNGAL_2"/>
    <property type="match status" value="1"/>
</dbReference>
<sequence length="878" mass="97463">MSKVTTNNTLPPMLPNPSTLPIMSPAAGASASKADTSSLLPPPPFQPLQHPASGQTQTQLQAQSNNAAPAPAPAPAPAAATAGAVSTRPSAPPLDQMRAYRACLNCRNRKSKCDLDFNNGRPPCRRCQREARDCVLGESHRGGRRVRKKPKLDETPSTPETATPPPKNPGFAAPNSSAVFNSGGDFPQQRQQHQQQQATGNFHNKYDTRNEALAWPNQTSTSGANSETSSLRHNEQVNIPSHLTSPANATGSPYQDHQVLRSESTSKPVHENIASADLQNPSDALEILAHVADRAEDGDSDRSDPNQIHRPPQQPLPPPPLREPGSSDMIDQFHYPPMAKRLIGTETIYQLFINYEEFFHPYFPIIPRETFDRPRLAWLSRAEPHLFSAVLTIASKDNEQLHHVCYEHMQQLISTIMAGGEADVEAVEALLLLSQWVSHRPQQQIAVGRGEEDRTAWMYIGTALRLAYFLGLDRTAFKSESAEPPARFNRKRLVWAACYICDRQVSVRLGKGFWSRGPGPLSGLKSSDFPALQPRGPNQDNWALIFQANLELTQIFSNVHDILYASKGHGWKEMLEGRYAKYLDDFRTSIRSWNDVWGTLICSARLKASLMLTYDYLRLYVNAFAYQATISRALIYQRDSQHTANRPMPLINSTAPDARFIYEALDAAKSLLSTFNNFVDPETLRYMPSSYYLYIIYSAVFLYKARSTTTMTEDERTGVRRMINQTIDRLQKASAGANHMGTRYSRLIQMLWRKSPKGGKNNNGDTVHQQTIDGRLQDSNKVDVVSNLPTVYDPNSAFNNMGMKGLAPTNAPNGTFSWLDLGATWNFATQGNTGNSVSGGSAGEMEDMMGVDTGMSPFDMGLLTDYKLLDGDNPNFIF</sequence>
<dbReference type="Gene3D" id="4.10.240.10">
    <property type="entry name" value="Zn(2)-C6 fungal-type DNA-binding domain"/>
    <property type="match status" value="1"/>
</dbReference>
<dbReference type="AlphaFoldDB" id="A0A3D8SZ91"/>
<dbReference type="CDD" id="cd00067">
    <property type="entry name" value="GAL4"/>
    <property type="match status" value="1"/>
</dbReference>
<reference evidence="5 6" key="1">
    <citation type="journal article" date="2018" name="IMA Fungus">
        <title>IMA Genome-F 9: Draft genome sequence of Annulohypoxylon stygium, Aspergillus mulundensis, Berkeleyomyces basicola (syn. Thielaviopsis basicola), Ceratocystis smalleyi, two Cercospora beticola strains, Coleophoma cylindrospora, Fusarium fracticaudum, Phialophora cf. hyalina, and Morchella septimelata.</title>
        <authorList>
            <person name="Wingfield B.D."/>
            <person name="Bills G.F."/>
            <person name="Dong Y."/>
            <person name="Huang W."/>
            <person name="Nel W.J."/>
            <person name="Swalarsk-Parry B.S."/>
            <person name="Vaghefi N."/>
            <person name="Wilken P.M."/>
            <person name="An Z."/>
            <person name="de Beer Z.W."/>
            <person name="De Vos L."/>
            <person name="Chen L."/>
            <person name="Duong T.A."/>
            <person name="Gao Y."/>
            <person name="Hammerbacher A."/>
            <person name="Kikkert J.R."/>
            <person name="Li Y."/>
            <person name="Li H."/>
            <person name="Li K."/>
            <person name="Li Q."/>
            <person name="Liu X."/>
            <person name="Ma X."/>
            <person name="Naidoo K."/>
            <person name="Pethybridge S.J."/>
            <person name="Sun J."/>
            <person name="Steenkamp E.T."/>
            <person name="van der Nest M.A."/>
            <person name="van Wyk S."/>
            <person name="Wingfield M.J."/>
            <person name="Xiong C."/>
            <person name="Yue Q."/>
            <person name="Zhang X."/>
        </authorList>
    </citation>
    <scope>NUCLEOTIDE SEQUENCE [LARGE SCALE GENOMIC DNA]</scope>
    <source>
        <strain evidence="5 6">BP5796</strain>
    </source>
</reference>
<protein>
    <recommendedName>
        <fullName evidence="4">Zn(2)-C6 fungal-type domain-containing protein</fullName>
    </recommendedName>
</protein>
<dbReference type="OrthoDB" id="5818554at2759"/>
<accession>A0A3D8SZ91</accession>
<feature type="domain" description="Zn(2)-C6 fungal-type" evidence="4">
    <location>
        <begin position="102"/>
        <end position="136"/>
    </location>
</feature>
<evidence type="ECO:0000259" key="4">
    <source>
        <dbReference type="PROSITE" id="PS50048"/>
    </source>
</evidence>
<feature type="compositionally biased region" description="Polar residues" evidence="3">
    <location>
        <begin position="52"/>
        <end position="66"/>
    </location>
</feature>
<dbReference type="InterPro" id="IPR007219">
    <property type="entry name" value="XnlR_reg_dom"/>
</dbReference>
<dbReference type="Proteomes" id="UP000256328">
    <property type="component" value="Unassembled WGS sequence"/>
</dbReference>
<feature type="compositionally biased region" description="Low complexity" evidence="3">
    <location>
        <begin position="188"/>
        <end position="197"/>
    </location>
</feature>
<evidence type="ECO:0000313" key="5">
    <source>
        <dbReference type="EMBL" id="RDW91616.1"/>
    </source>
</evidence>
<feature type="compositionally biased region" description="Polar residues" evidence="3">
    <location>
        <begin position="241"/>
        <end position="267"/>
    </location>
</feature>